<name>A0A0E9SHE4_ANGAN</name>
<evidence type="ECO:0000313" key="1">
    <source>
        <dbReference type="EMBL" id="JAH40721.1"/>
    </source>
</evidence>
<organism evidence="1">
    <name type="scientific">Anguilla anguilla</name>
    <name type="common">European freshwater eel</name>
    <name type="synonym">Muraena anguilla</name>
    <dbReference type="NCBI Taxonomy" id="7936"/>
    <lineage>
        <taxon>Eukaryota</taxon>
        <taxon>Metazoa</taxon>
        <taxon>Chordata</taxon>
        <taxon>Craniata</taxon>
        <taxon>Vertebrata</taxon>
        <taxon>Euteleostomi</taxon>
        <taxon>Actinopterygii</taxon>
        <taxon>Neopterygii</taxon>
        <taxon>Teleostei</taxon>
        <taxon>Anguilliformes</taxon>
        <taxon>Anguillidae</taxon>
        <taxon>Anguilla</taxon>
    </lineage>
</organism>
<proteinExistence type="predicted"/>
<dbReference type="AlphaFoldDB" id="A0A0E9SHE4"/>
<dbReference type="EMBL" id="GBXM01067856">
    <property type="protein sequence ID" value="JAH40721.1"/>
    <property type="molecule type" value="Transcribed_RNA"/>
</dbReference>
<accession>A0A0E9SHE4</accession>
<reference evidence="1" key="1">
    <citation type="submission" date="2014-11" db="EMBL/GenBank/DDBJ databases">
        <authorList>
            <person name="Amaro Gonzalez C."/>
        </authorList>
    </citation>
    <scope>NUCLEOTIDE SEQUENCE</scope>
</reference>
<sequence>MLSNIKKFIYKQNVVYKIQLK</sequence>
<protein>
    <submittedName>
        <fullName evidence="1">Uncharacterized protein</fullName>
    </submittedName>
</protein>
<reference evidence="1" key="2">
    <citation type="journal article" date="2015" name="Fish Shellfish Immunol.">
        <title>Early steps in the European eel (Anguilla anguilla)-Vibrio vulnificus interaction in the gills: Role of the RtxA13 toxin.</title>
        <authorList>
            <person name="Callol A."/>
            <person name="Pajuelo D."/>
            <person name="Ebbesson L."/>
            <person name="Teles M."/>
            <person name="MacKenzie S."/>
            <person name="Amaro C."/>
        </authorList>
    </citation>
    <scope>NUCLEOTIDE SEQUENCE</scope>
</reference>